<comment type="caution">
    <text evidence="4">The sequence shown here is derived from an EMBL/GenBank/DDBJ whole genome shotgun (WGS) entry which is preliminary data.</text>
</comment>
<dbReference type="GO" id="GO:0008270">
    <property type="term" value="F:zinc ion binding"/>
    <property type="evidence" value="ECO:0007669"/>
    <property type="project" value="UniProtKB-KW"/>
</dbReference>
<dbReference type="PANTHER" id="PTHR33977:SF1">
    <property type="entry name" value="ZINC ION BINDING PROTEIN"/>
    <property type="match status" value="1"/>
</dbReference>
<gene>
    <name evidence="4" type="ORF">WN944_017769</name>
</gene>
<evidence type="ECO:0000259" key="3">
    <source>
        <dbReference type="PROSITE" id="PS50966"/>
    </source>
</evidence>
<feature type="domain" description="SWIM-type" evidence="3">
    <location>
        <begin position="568"/>
        <end position="605"/>
    </location>
</feature>
<accession>A0AAP0MED0</accession>
<evidence type="ECO:0000313" key="4">
    <source>
        <dbReference type="EMBL" id="KAK9202558.1"/>
    </source>
</evidence>
<name>A0AAP0MED0_9ROSI</name>
<dbReference type="EMBL" id="JBCGBO010000005">
    <property type="protein sequence ID" value="KAK9202558.1"/>
    <property type="molecule type" value="Genomic_DNA"/>
</dbReference>
<dbReference type="Proteomes" id="UP001428341">
    <property type="component" value="Unassembled WGS sequence"/>
</dbReference>
<organism evidence="4 5">
    <name type="scientific">Citrus x changshan-huyou</name>
    <dbReference type="NCBI Taxonomy" id="2935761"/>
    <lineage>
        <taxon>Eukaryota</taxon>
        <taxon>Viridiplantae</taxon>
        <taxon>Streptophyta</taxon>
        <taxon>Embryophyta</taxon>
        <taxon>Tracheophyta</taxon>
        <taxon>Spermatophyta</taxon>
        <taxon>Magnoliopsida</taxon>
        <taxon>eudicotyledons</taxon>
        <taxon>Gunneridae</taxon>
        <taxon>Pentapetalae</taxon>
        <taxon>rosids</taxon>
        <taxon>malvids</taxon>
        <taxon>Sapindales</taxon>
        <taxon>Rutaceae</taxon>
        <taxon>Aurantioideae</taxon>
        <taxon>Citrus</taxon>
    </lineage>
</organism>
<dbReference type="PROSITE" id="PS50966">
    <property type="entry name" value="ZF_SWIM"/>
    <property type="match status" value="1"/>
</dbReference>
<feature type="region of interest" description="Disordered" evidence="2">
    <location>
        <begin position="847"/>
        <end position="877"/>
    </location>
</feature>
<evidence type="ECO:0000313" key="5">
    <source>
        <dbReference type="Proteomes" id="UP001428341"/>
    </source>
</evidence>
<keyword evidence="1" id="KW-0863">Zinc-finger</keyword>
<evidence type="ECO:0000256" key="2">
    <source>
        <dbReference type="SAM" id="MobiDB-lite"/>
    </source>
</evidence>
<evidence type="ECO:0000256" key="1">
    <source>
        <dbReference type="PROSITE-ProRule" id="PRU00325"/>
    </source>
</evidence>
<keyword evidence="1" id="KW-0862">Zinc</keyword>
<feature type="region of interest" description="Disordered" evidence="2">
    <location>
        <begin position="930"/>
        <end position="960"/>
    </location>
</feature>
<sequence>MARWDEILSLPVQNPPTLEFASVDLVWSKVEGWRDKLDRVALIPFARVDDFVRGESSNKDCPTRFHVEARRRRSTSTSCKPKVDGILEYILYWCSFGPDDHRKGGIVRPSRTTYVPKKKNAGRPNTKRGCTCHFIVKRLIAEPSVALIIYNDEKHVDKNGLPCHGPQDKKAAGTRAMFAPYISEDLRLRVLSLLHVGVSVETIMQRHNESVERQGGPCNRDDLLTHRYVRRQERSIRRSTYELDLDDAVSINMWVESHQSYVFFYEDFSEYDPFTLGIQTDWQLQQMIRFGNRSLLASDSRFGTNKLKYPLHSLIVFNSDKKAIPVAWVIAPSFSSADTHRWMRALYNRVRTKDPTWNLAGFIVDDPSADVHTIRDVFQCSVLVSFWRVRHAWHKNLVKRCSEIGMRAEIFRCLGVAVDDICKGHGTMALFENCMEDFMDGSDFMDYFKAVWYPRIGAWITALKTLPLASQETSAAMEFYHNQLKVRLLNEKDSGVYQRTDWLVDKLGTKVHSYFWLDEYTGKDDFARYWKDEWVSGLTCWRKALKILDSDVVIEGRCGKVTDQLDGNKVYVVRNPGSQFGICNCSWAEMGYLCEHLLKVIIVCRKKGSVKPSISLFQYNKALMDMLHCTPHDSLIRDHAISLAVSIQKQLNASVDFESSQISVASIEKQIVETNEQQTVGTFHADQDRELVNEGHCVNDDVSSQKDKNRGEELVASGGTANELGGGLINQLVSANSLCGGTTEEEISFAKTDVEQSPIYISTPGLVSVDEIVSSGGFSKNEQRALVSDAEISGYTHSKDAAVTDQNEAEEGISDKDCHQDLDVEPFTIDMPPPTMEFLEQCTVSPQNGISSLDPQLPVLSNKADADSHSDKASPRPMYVPVESKAVGVSETAGIVEDNENEVGNAKGGAAKSPCSTDIALASDGSCDDAANNSNTSHNANGVQSVMPSESSRNHMSIPSDTENQQAVGVVSQKINSCSVPLGDKPSVNVCELKRNAEEGDCDNKLTVTKKAKTENEPVINC</sequence>
<proteinExistence type="predicted"/>
<feature type="compositionally biased region" description="Basic and acidic residues" evidence="2">
    <location>
        <begin position="864"/>
        <end position="874"/>
    </location>
</feature>
<feature type="compositionally biased region" description="Polar residues" evidence="2">
    <location>
        <begin position="942"/>
        <end position="960"/>
    </location>
</feature>
<feature type="compositionally biased region" description="Low complexity" evidence="2">
    <location>
        <begin position="930"/>
        <end position="941"/>
    </location>
</feature>
<protein>
    <recommendedName>
        <fullName evidence="3">SWIM-type domain-containing protein</fullName>
    </recommendedName>
</protein>
<dbReference type="PANTHER" id="PTHR33977">
    <property type="entry name" value="ZINC ION BINDING PROTEIN"/>
    <property type="match status" value="1"/>
</dbReference>
<dbReference type="InterPro" id="IPR007527">
    <property type="entry name" value="Znf_SWIM"/>
</dbReference>
<keyword evidence="5" id="KW-1185">Reference proteome</keyword>
<dbReference type="AlphaFoldDB" id="A0AAP0MED0"/>
<keyword evidence="1" id="KW-0479">Metal-binding</keyword>
<reference evidence="4 5" key="1">
    <citation type="submission" date="2024-05" db="EMBL/GenBank/DDBJ databases">
        <title>Haplotype-resolved chromosome-level genome assembly of Huyou (Citrus changshanensis).</title>
        <authorList>
            <person name="Miao C."/>
            <person name="Chen W."/>
            <person name="Wu Y."/>
            <person name="Wang L."/>
            <person name="Zhao S."/>
            <person name="Grierson D."/>
            <person name="Xu C."/>
            <person name="Chen K."/>
        </authorList>
    </citation>
    <scope>NUCLEOTIDE SEQUENCE [LARGE SCALE GENOMIC DNA]</scope>
    <source>
        <strain evidence="4">01-14</strain>
        <tissue evidence="4">Leaf</tissue>
    </source>
</reference>